<dbReference type="InterPro" id="IPR008523">
    <property type="entry name" value="DUF805"/>
</dbReference>
<evidence type="ECO:0000313" key="5">
    <source>
        <dbReference type="Proteomes" id="UP001195903"/>
    </source>
</evidence>
<dbReference type="CDD" id="cd00093">
    <property type="entry name" value="HTH_XRE"/>
    <property type="match status" value="1"/>
</dbReference>
<dbReference type="Proteomes" id="UP001195903">
    <property type="component" value="Unassembled WGS sequence"/>
</dbReference>
<reference evidence="4 5" key="1">
    <citation type="submission" date="2021-05" db="EMBL/GenBank/DDBJ databases">
        <title>Shewanella sp. JM162201.</title>
        <authorList>
            <person name="Xu S."/>
            <person name="Li A."/>
        </authorList>
    </citation>
    <scope>NUCLEOTIDE SEQUENCE [LARGE SCALE GENOMIC DNA]</scope>
    <source>
        <strain evidence="4 5">JM162201</strain>
    </source>
</reference>
<organism evidence="4 5">
    <name type="scientific">Shewanella jiangmenensis</name>
    <dbReference type="NCBI Taxonomy" id="2837387"/>
    <lineage>
        <taxon>Bacteria</taxon>
        <taxon>Pseudomonadati</taxon>
        <taxon>Pseudomonadota</taxon>
        <taxon>Gammaproteobacteria</taxon>
        <taxon>Alteromonadales</taxon>
        <taxon>Shewanellaceae</taxon>
        <taxon>Shewanella</taxon>
    </lineage>
</organism>
<evidence type="ECO:0000256" key="1">
    <source>
        <dbReference type="SAM" id="MobiDB-lite"/>
    </source>
</evidence>
<dbReference type="PANTHER" id="PTHR34980">
    <property type="entry name" value="INNER MEMBRANE PROTEIN-RELATED-RELATED"/>
    <property type="match status" value="1"/>
</dbReference>
<protein>
    <submittedName>
        <fullName evidence="4">DUF805 domain-containing protein</fullName>
    </submittedName>
</protein>
<feature type="compositionally biased region" description="Basic and acidic residues" evidence="1">
    <location>
        <begin position="68"/>
        <end position="82"/>
    </location>
</feature>
<dbReference type="Pfam" id="PF05656">
    <property type="entry name" value="DUF805"/>
    <property type="match status" value="1"/>
</dbReference>
<gene>
    <name evidence="4" type="ORF">KJI95_02590</name>
</gene>
<evidence type="ECO:0000256" key="2">
    <source>
        <dbReference type="SAM" id="Phobius"/>
    </source>
</evidence>
<feature type="region of interest" description="Disordered" evidence="1">
    <location>
        <begin position="61"/>
        <end position="82"/>
    </location>
</feature>
<feature type="transmembrane region" description="Helical" evidence="2">
    <location>
        <begin position="166"/>
        <end position="185"/>
    </location>
</feature>
<evidence type="ECO:0000313" key="4">
    <source>
        <dbReference type="EMBL" id="MBT1443411.1"/>
    </source>
</evidence>
<sequence length="200" mass="21879">MYVNSSRLRELRLARQWSQEQLASVSGLNLRTIQRLESGAKISTESLRALAASLEVPAESLLVSSSETKPEPEPETRPEPEMRPELGKTALKAMREGVIAGLEFTGSTPRTDFWWFALGVVMFLAFAKLLSEALGPLPLQIASLAVLLPWVAACTRRLRDAGLSPWWQLISLVPVAGILVLLYLLTLPTKVAASQDATSN</sequence>
<dbReference type="SMART" id="SM00530">
    <property type="entry name" value="HTH_XRE"/>
    <property type="match status" value="1"/>
</dbReference>
<dbReference type="EMBL" id="JAHEPS010000001">
    <property type="protein sequence ID" value="MBT1443411.1"/>
    <property type="molecule type" value="Genomic_DNA"/>
</dbReference>
<proteinExistence type="predicted"/>
<dbReference type="Pfam" id="PF01381">
    <property type="entry name" value="HTH_3"/>
    <property type="match status" value="1"/>
</dbReference>
<keyword evidence="5" id="KW-1185">Reference proteome</keyword>
<comment type="caution">
    <text evidence="4">The sequence shown here is derived from an EMBL/GenBank/DDBJ whole genome shotgun (WGS) entry which is preliminary data.</text>
</comment>
<dbReference type="InterPro" id="IPR010982">
    <property type="entry name" value="Lambda_DNA-bd_dom_sf"/>
</dbReference>
<keyword evidence="2" id="KW-1133">Transmembrane helix</keyword>
<dbReference type="PROSITE" id="PS50943">
    <property type="entry name" value="HTH_CROC1"/>
    <property type="match status" value="1"/>
</dbReference>
<evidence type="ECO:0000259" key="3">
    <source>
        <dbReference type="PROSITE" id="PS50943"/>
    </source>
</evidence>
<keyword evidence="2" id="KW-0812">Transmembrane</keyword>
<dbReference type="RefSeq" id="WP_214505597.1">
    <property type="nucleotide sequence ID" value="NZ_JAHEPS010000001.1"/>
</dbReference>
<feature type="domain" description="HTH cro/C1-type" evidence="3">
    <location>
        <begin position="8"/>
        <end position="61"/>
    </location>
</feature>
<dbReference type="InterPro" id="IPR001387">
    <property type="entry name" value="Cro/C1-type_HTH"/>
</dbReference>
<feature type="transmembrane region" description="Helical" evidence="2">
    <location>
        <begin position="113"/>
        <end position="131"/>
    </location>
</feature>
<dbReference type="SUPFAM" id="SSF47413">
    <property type="entry name" value="lambda repressor-like DNA-binding domains"/>
    <property type="match status" value="1"/>
</dbReference>
<keyword evidence="2" id="KW-0472">Membrane</keyword>
<dbReference type="PANTHER" id="PTHR34980:SF2">
    <property type="entry name" value="INNER MEMBRANE PROTEIN YHAH-RELATED"/>
    <property type="match status" value="1"/>
</dbReference>
<dbReference type="Gene3D" id="1.10.260.40">
    <property type="entry name" value="lambda repressor-like DNA-binding domains"/>
    <property type="match status" value="1"/>
</dbReference>
<name>A0ABS5V0W9_9GAMM</name>
<accession>A0ABS5V0W9</accession>